<organism evidence="2 3">
    <name type="scientific">Paraburkholderia susongensis</name>
    <dbReference type="NCBI Taxonomy" id="1515439"/>
    <lineage>
        <taxon>Bacteria</taxon>
        <taxon>Pseudomonadati</taxon>
        <taxon>Pseudomonadota</taxon>
        <taxon>Betaproteobacteria</taxon>
        <taxon>Burkholderiales</taxon>
        <taxon>Burkholderiaceae</taxon>
        <taxon>Paraburkholderia</taxon>
    </lineage>
</organism>
<dbReference type="Proteomes" id="UP000193228">
    <property type="component" value="Unassembled WGS sequence"/>
</dbReference>
<feature type="signal peptide" evidence="1">
    <location>
        <begin position="1"/>
        <end position="23"/>
    </location>
</feature>
<name>A0A1X7LRX5_9BURK</name>
<reference evidence="3" key="1">
    <citation type="submission" date="2017-04" db="EMBL/GenBank/DDBJ databases">
        <authorList>
            <person name="Varghese N."/>
            <person name="Submissions S."/>
        </authorList>
    </citation>
    <scope>NUCLEOTIDE SEQUENCE [LARGE SCALE GENOMIC DNA]</scope>
    <source>
        <strain evidence="3">LMG 29540</strain>
    </source>
</reference>
<evidence type="ECO:0000313" key="2">
    <source>
        <dbReference type="EMBL" id="SMG56254.1"/>
    </source>
</evidence>
<dbReference type="RefSeq" id="WP_085487280.1">
    <property type="nucleotide sequence ID" value="NZ_FXAT01000008.1"/>
</dbReference>
<dbReference type="AlphaFoldDB" id="A0A1X7LRX5"/>
<dbReference type="EMBL" id="FXAT01000008">
    <property type="protein sequence ID" value="SMG56254.1"/>
    <property type="molecule type" value="Genomic_DNA"/>
</dbReference>
<sequence>MIRTASVAAALCAACLTSACVHIGPTRLKADQVDYARALGDAKRREILAAVIGLRYGDAPAFLTVSSIIAAYTFDTTGGATVNTGSGSMPNYAQASASVSYSNRPTFTFTPTTGEAFASAYIRPLAPALVLPLAEGGIPIDLLLRITAQSVGGLQNGNALGGENSAGAPGFFELIQALRRLQLAGELNVESRQIDNKASGKPGNQADRNPQMGVFLVIGATTSGESPQTAADLARVRRLLHLSAKTRSYEIVYGPSSGSKKGERIPMVTRSVLGILSDLGAQVQVPLDQISDGSTKPTVGLIGGETRPTIIVHSGPAAPDNAYVAIAYGASTYWVERNDFDSKYAFTVVQNLMALAEADTSSKAPVVTIPAN</sequence>
<gene>
    <name evidence="2" type="ORF">SAMN06265784_108112</name>
</gene>
<accession>A0A1X7LRX5</accession>
<keyword evidence="3" id="KW-1185">Reference proteome</keyword>
<evidence type="ECO:0000313" key="3">
    <source>
        <dbReference type="Proteomes" id="UP000193228"/>
    </source>
</evidence>
<keyword evidence="1" id="KW-0732">Signal</keyword>
<dbReference type="STRING" id="1515439.SAMN06265784_108112"/>
<feature type="chain" id="PRO_5010887464" evidence="1">
    <location>
        <begin position="24"/>
        <end position="372"/>
    </location>
</feature>
<proteinExistence type="predicted"/>
<evidence type="ECO:0000256" key="1">
    <source>
        <dbReference type="SAM" id="SignalP"/>
    </source>
</evidence>
<protein>
    <submittedName>
        <fullName evidence="2">Uncharacterized protein</fullName>
    </submittedName>
</protein>
<dbReference type="PROSITE" id="PS51257">
    <property type="entry name" value="PROKAR_LIPOPROTEIN"/>
    <property type="match status" value="1"/>
</dbReference>
<dbReference type="OrthoDB" id="8555546at2"/>